<name>A0A0L0K2P4_9ACTN</name>
<dbReference type="PATRIC" id="fig|42234.21.peg.5186"/>
<organism evidence="1 4">
    <name type="scientific">Streptomyces acidiscabies</name>
    <dbReference type="NCBI Taxonomy" id="42234"/>
    <lineage>
        <taxon>Bacteria</taxon>
        <taxon>Bacillati</taxon>
        <taxon>Actinomycetota</taxon>
        <taxon>Actinomycetes</taxon>
        <taxon>Kitasatosporales</taxon>
        <taxon>Streptomycetaceae</taxon>
        <taxon>Streptomyces</taxon>
    </lineage>
</organism>
<dbReference type="STRING" id="42234.IQ63_25055"/>
<dbReference type="AlphaFoldDB" id="A0A0L0K2P4"/>
<dbReference type="GeneID" id="69810174"/>
<reference evidence="2 5" key="3">
    <citation type="journal article" date="2023" name="Microb. Genom.">
        <title>Mesoterricola silvestris gen. nov., sp. nov., Mesoterricola sediminis sp. nov., Geothrix oryzae sp. nov., Geothrix edaphica sp. nov., Geothrix rubra sp. nov., and Geothrix limicola sp. nov., six novel members of Acidobacteriota isolated from soils.</title>
        <authorList>
            <person name="Weisberg A.J."/>
            <person name="Pearce E."/>
            <person name="Kramer C.G."/>
            <person name="Chang J.H."/>
            <person name="Clarke C.R."/>
        </authorList>
    </citation>
    <scope>NUCLEOTIDE SEQUENCE [LARGE SCALE GENOMIC DNA]</scope>
    <source>
        <strain evidence="3 5">NB05-1H</strain>
        <strain evidence="2">NRRL_B-16521</strain>
    </source>
</reference>
<sequence length="60" mass="6508">MTDLPRLLADALTPPDPDLDAEAEALAAFRVARDSGALCAPTRRCDDWRRGDDVLRDGPS</sequence>
<evidence type="ECO:0000313" key="3">
    <source>
        <dbReference type="EMBL" id="MDX3017238.1"/>
    </source>
</evidence>
<accession>A0A0L0K2P4</accession>
<protein>
    <submittedName>
        <fullName evidence="1">Uncharacterized protein</fullName>
    </submittedName>
</protein>
<comment type="caution">
    <text evidence="1">The sequence shown here is derived from an EMBL/GenBank/DDBJ whole genome shotgun (WGS) entry which is preliminary data.</text>
</comment>
<evidence type="ECO:0000313" key="5">
    <source>
        <dbReference type="Proteomes" id="UP001272987"/>
    </source>
</evidence>
<evidence type="ECO:0000313" key="4">
    <source>
        <dbReference type="Proteomes" id="UP000037151"/>
    </source>
</evidence>
<dbReference type="EMBL" id="JARAWC010000025">
    <property type="protein sequence ID" value="MDX2963886.1"/>
    <property type="molecule type" value="Genomic_DNA"/>
</dbReference>
<gene>
    <name evidence="1" type="ORF">IQ63_25055</name>
    <name evidence="2" type="ORF">PV399_29790</name>
    <name evidence="3" type="ORF">PV666_04995</name>
</gene>
<dbReference type="Proteomes" id="UP001272987">
    <property type="component" value="Unassembled WGS sequence"/>
</dbReference>
<dbReference type="EMBL" id="JPPY01000141">
    <property type="protein sequence ID" value="KND31880.1"/>
    <property type="molecule type" value="Genomic_DNA"/>
</dbReference>
<dbReference type="Proteomes" id="UP001282288">
    <property type="component" value="Unassembled WGS sequence"/>
</dbReference>
<evidence type="ECO:0000313" key="1">
    <source>
        <dbReference type="EMBL" id="KND31880.1"/>
    </source>
</evidence>
<dbReference type="Proteomes" id="UP000037151">
    <property type="component" value="Unassembled WGS sequence"/>
</dbReference>
<keyword evidence="5" id="KW-1185">Reference proteome</keyword>
<reference evidence="1" key="1">
    <citation type="submission" date="2014-07" db="EMBL/GenBank/DDBJ databases">
        <title>A systematic study of Ichneumonosoma Meijere, Pelmatops Enderlein, Pseudopelmatops Shiraki and Soita Walker (Diptera: Tephritidae).</title>
        <authorList>
            <person name="Chen X.-L."/>
            <person name="Norrbom A."/>
            <person name="Zhu C.-D."/>
        </authorList>
    </citation>
    <scope>NUCLEOTIDE SEQUENCE</scope>
    <source>
        <strain evidence="1">NCPPB 4445</strain>
    </source>
</reference>
<dbReference type="RefSeq" id="WP_010351881.1">
    <property type="nucleotide sequence ID" value="NZ_BCMK01000006.1"/>
</dbReference>
<evidence type="ECO:0000313" key="2">
    <source>
        <dbReference type="EMBL" id="MDX2963886.1"/>
    </source>
</evidence>
<dbReference type="EMBL" id="JARAWP010000002">
    <property type="protein sequence ID" value="MDX3017238.1"/>
    <property type="molecule type" value="Genomic_DNA"/>
</dbReference>
<proteinExistence type="predicted"/>
<reference evidence="4" key="2">
    <citation type="submission" date="2014-07" db="EMBL/GenBank/DDBJ databases">
        <title>Genome sequencing of plant-pathogenic Streptomyces species.</title>
        <authorList>
            <person name="Harrison J."/>
            <person name="Sapp M."/>
            <person name="Thwaites R."/>
            <person name="Studholme D.J."/>
        </authorList>
    </citation>
    <scope>NUCLEOTIDE SEQUENCE [LARGE SCALE GENOMIC DNA]</scope>
    <source>
        <strain evidence="4">NCPPB 4445</strain>
    </source>
</reference>